<protein>
    <submittedName>
        <fullName evidence="1">Uncharacterized protein</fullName>
    </submittedName>
</protein>
<name>A0A7M2X006_9BACT</name>
<organism evidence="1 2">
    <name type="scientific">Humisphaera borealis</name>
    <dbReference type="NCBI Taxonomy" id="2807512"/>
    <lineage>
        <taxon>Bacteria</taxon>
        <taxon>Pseudomonadati</taxon>
        <taxon>Planctomycetota</taxon>
        <taxon>Phycisphaerae</taxon>
        <taxon>Tepidisphaerales</taxon>
        <taxon>Tepidisphaeraceae</taxon>
        <taxon>Humisphaera</taxon>
    </lineage>
</organism>
<dbReference type="Proteomes" id="UP000593765">
    <property type="component" value="Chromosome"/>
</dbReference>
<accession>A0A7M2X006</accession>
<reference evidence="1 2" key="1">
    <citation type="submission" date="2020-10" db="EMBL/GenBank/DDBJ databases">
        <title>Wide distribution of Phycisphaera-like planctomycetes from WD2101 soil group in peatlands and genome analysis of the first cultivated representative.</title>
        <authorList>
            <person name="Dedysh S.N."/>
            <person name="Beletsky A.V."/>
            <person name="Ivanova A."/>
            <person name="Kulichevskaya I.S."/>
            <person name="Suzina N.E."/>
            <person name="Philippov D.A."/>
            <person name="Rakitin A.L."/>
            <person name="Mardanov A.V."/>
            <person name="Ravin N.V."/>
        </authorList>
    </citation>
    <scope>NUCLEOTIDE SEQUENCE [LARGE SCALE GENOMIC DNA]</scope>
    <source>
        <strain evidence="1 2">M1803</strain>
    </source>
</reference>
<evidence type="ECO:0000313" key="1">
    <source>
        <dbReference type="EMBL" id="QOV91078.1"/>
    </source>
</evidence>
<proteinExistence type="predicted"/>
<keyword evidence="2" id="KW-1185">Reference proteome</keyword>
<gene>
    <name evidence="1" type="ORF">IPV69_06880</name>
</gene>
<evidence type="ECO:0000313" key="2">
    <source>
        <dbReference type="Proteomes" id="UP000593765"/>
    </source>
</evidence>
<sequence>MDNRHTIKILGEDWTLRFVYLPMRYNGKYVDFTIDPDDRSLVACALGGVERVARCVAEGIAVASSQMLDMK</sequence>
<dbReference type="AlphaFoldDB" id="A0A7M2X006"/>
<dbReference type="RefSeq" id="WP_206294197.1">
    <property type="nucleotide sequence ID" value="NZ_CP063458.1"/>
</dbReference>
<dbReference type="KEGG" id="hbs:IPV69_06880"/>
<dbReference type="EMBL" id="CP063458">
    <property type="protein sequence ID" value="QOV91078.1"/>
    <property type="molecule type" value="Genomic_DNA"/>
</dbReference>